<name>A0A1C7I994_9FIRM</name>
<sequence length="134" mass="16211">MDFNERYIFARLQQSYFLQLKLTEEYPWILNVNKLSRHTNSEEVKKKLQDKRKQEHADCYPKLFDDIDESLFRKGLEINTCKQFIFWSNVGFTDKILEEIRNNAFPHVDGETVIHKLDHYFAELRKIFYASDNL</sequence>
<evidence type="ECO:0000313" key="1">
    <source>
        <dbReference type="EMBL" id="ANU76227.1"/>
    </source>
</evidence>
<dbReference type="RefSeq" id="WP_084043538.1">
    <property type="nucleotide sequence ID" value="NZ_CP015405.2"/>
</dbReference>
<dbReference type="Gene3D" id="1.10.357.10">
    <property type="entry name" value="Tetracycline Repressor, domain 2"/>
    <property type="match status" value="1"/>
</dbReference>
<protein>
    <submittedName>
        <fullName evidence="1">Uncharacterized protein</fullName>
    </submittedName>
</protein>
<dbReference type="OrthoDB" id="9780939at2"/>
<dbReference type="Proteomes" id="UP000092574">
    <property type="component" value="Chromosome"/>
</dbReference>
<proteinExistence type="predicted"/>
<organism evidence="1 2">
    <name type="scientific">Blautia pseudococcoides</name>
    <dbReference type="NCBI Taxonomy" id="1796616"/>
    <lineage>
        <taxon>Bacteria</taxon>
        <taxon>Bacillati</taxon>
        <taxon>Bacillota</taxon>
        <taxon>Clostridia</taxon>
        <taxon>Lachnospirales</taxon>
        <taxon>Lachnospiraceae</taxon>
        <taxon>Blautia</taxon>
    </lineage>
</organism>
<dbReference type="KEGG" id="byl:A4V09_10895"/>
<accession>A0A1C7I994</accession>
<dbReference type="InterPro" id="IPR036271">
    <property type="entry name" value="Tet_transcr_reg_TetR-rel_C_sf"/>
</dbReference>
<gene>
    <name evidence="1" type="ORF">A4V09_10895</name>
</gene>
<dbReference type="STRING" id="1796616.A4V09_10895"/>
<evidence type="ECO:0000313" key="2">
    <source>
        <dbReference type="Proteomes" id="UP000092574"/>
    </source>
</evidence>
<dbReference type="AlphaFoldDB" id="A0A1C7I994"/>
<keyword evidence="2" id="KW-1185">Reference proteome</keyword>
<dbReference type="SUPFAM" id="SSF48498">
    <property type="entry name" value="Tetracyclin repressor-like, C-terminal domain"/>
    <property type="match status" value="1"/>
</dbReference>
<dbReference type="EMBL" id="CP015405">
    <property type="protein sequence ID" value="ANU76227.1"/>
    <property type="molecule type" value="Genomic_DNA"/>
</dbReference>
<reference evidence="1" key="1">
    <citation type="submission" date="2017-04" db="EMBL/GenBank/DDBJ databases">
        <title>Complete Genome Sequences of Twelve Strains of a Stable Defined Moderately Diverse Mouse Microbiota 2 (sDMDMm2).</title>
        <authorList>
            <person name="Uchimura Y."/>
            <person name="Wyss M."/>
            <person name="Brugiroux S."/>
            <person name="Limenitakis J.P."/>
            <person name="Stecher B."/>
            <person name="McCoy K.D."/>
            <person name="Macpherson A.J."/>
        </authorList>
    </citation>
    <scope>NUCLEOTIDE SEQUENCE</scope>
    <source>
        <strain evidence="1">YL58</strain>
    </source>
</reference>